<reference evidence="2" key="1">
    <citation type="journal article" date="2019" name="bioRxiv">
        <title>The Genome of the Zebra Mussel, Dreissena polymorpha: A Resource for Invasive Species Research.</title>
        <authorList>
            <person name="McCartney M.A."/>
            <person name="Auch B."/>
            <person name="Kono T."/>
            <person name="Mallez S."/>
            <person name="Zhang Y."/>
            <person name="Obille A."/>
            <person name="Becker A."/>
            <person name="Abrahante J.E."/>
            <person name="Garbe J."/>
            <person name="Badalamenti J.P."/>
            <person name="Herman A."/>
            <person name="Mangelson H."/>
            <person name="Liachko I."/>
            <person name="Sullivan S."/>
            <person name="Sone E.D."/>
            <person name="Koren S."/>
            <person name="Silverstein K.A.T."/>
            <person name="Beckman K.B."/>
            <person name="Gohl D.M."/>
        </authorList>
    </citation>
    <scope>NUCLEOTIDE SEQUENCE</scope>
    <source>
        <strain evidence="2">Duluth1</strain>
        <tissue evidence="2">Whole animal</tissue>
    </source>
</reference>
<feature type="region of interest" description="Disordered" evidence="1">
    <location>
        <begin position="1"/>
        <end position="20"/>
    </location>
</feature>
<sequence>MKPPSEALHSPNKCTEIDNGQITDSGKSFTYNTDYKPVFKNGMDAILYTRYSCTCNQTSGRLQCMGTEVECKPSMYISFILFRFLSK</sequence>
<comment type="caution">
    <text evidence="2">The sequence shown here is derived from an EMBL/GenBank/DDBJ whole genome shotgun (WGS) entry which is preliminary data.</text>
</comment>
<gene>
    <name evidence="2" type="ORF">DPMN_186721</name>
</gene>
<accession>A0A9D4I6S7</accession>
<evidence type="ECO:0000256" key="1">
    <source>
        <dbReference type="SAM" id="MobiDB-lite"/>
    </source>
</evidence>
<dbReference type="Proteomes" id="UP000828390">
    <property type="component" value="Unassembled WGS sequence"/>
</dbReference>
<evidence type="ECO:0000313" key="3">
    <source>
        <dbReference type="Proteomes" id="UP000828390"/>
    </source>
</evidence>
<evidence type="ECO:0000313" key="2">
    <source>
        <dbReference type="EMBL" id="KAH3752111.1"/>
    </source>
</evidence>
<proteinExistence type="predicted"/>
<organism evidence="2 3">
    <name type="scientific">Dreissena polymorpha</name>
    <name type="common">Zebra mussel</name>
    <name type="synonym">Mytilus polymorpha</name>
    <dbReference type="NCBI Taxonomy" id="45954"/>
    <lineage>
        <taxon>Eukaryota</taxon>
        <taxon>Metazoa</taxon>
        <taxon>Spiralia</taxon>
        <taxon>Lophotrochozoa</taxon>
        <taxon>Mollusca</taxon>
        <taxon>Bivalvia</taxon>
        <taxon>Autobranchia</taxon>
        <taxon>Heteroconchia</taxon>
        <taxon>Euheterodonta</taxon>
        <taxon>Imparidentia</taxon>
        <taxon>Neoheterodontei</taxon>
        <taxon>Myida</taxon>
        <taxon>Dreissenoidea</taxon>
        <taxon>Dreissenidae</taxon>
        <taxon>Dreissena</taxon>
    </lineage>
</organism>
<dbReference type="AlphaFoldDB" id="A0A9D4I6S7"/>
<keyword evidence="3" id="KW-1185">Reference proteome</keyword>
<protein>
    <submittedName>
        <fullName evidence="2">Uncharacterized protein</fullName>
    </submittedName>
</protein>
<dbReference type="EMBL" id="JAIWYP010000010">
    <property type="protein sequence ID" value="KAH3752111.1"/>
    <property type="molecule type" value="Genomic_DNA"/>
</dbReference>
<name>A0A9D4I6S7_DREPO</name>
<reference evidence="2" key="2">
    <citation type="submission" date="2020-11" db="EMBL/GenBank/DDBJ databases">
        <authorList>
            <person name="McCartney M.A."/>
            <person name="Auch B."/>
            <person name="Kono T."/>
            <person name="Mallez S."/>
            <person name="Becker A."/>
            <person name="Gohl D.M."/>
            <person name="Silverstein K.A.T."/>
            <person name="Koren S."/>
            <person name="Bechman K.B."/>
            <person name="Herman A."/>
            <person name="Abrahante J.E."/>
            <person name="Garbe J."/>
        </authorList>
    </citation>
    <scope>NUCLEOTIDE SEQUENCE</scope>
    <source>
        <strain evidence="2">Duluth1</strain>
        <tissue evidence="2">Whole animal</tissue>
    </source>
</reference>